<feature type="region of interest" description="Disordered" evidence="2">
    <location>
        <begin position="234"/>
        <end position="254"/>
    </location>
</feature>
<feature type="region of interest" description="Disordered" evidence="2">
    <location>
        <begin position="1"/>
        <end position="23"/>
    </location>
</feature>
<protein>
    <submittedName>
        <fullName evidence="3">Uncharacterized protein</fullName>
    </submittedName>
</protein>
<accession>A0A813N6Y3</accession>
<evidence type="ECO:0000313" key="3">
    <source>
        <dbReference type="EMBL" id="CAF0731293.1"/>
    </source>
</evidence>
<feature type="region of interest" description="Disordered" evidence="2">
    <location>
        <begin position="292"/>
        <end position="330"/>
    </location>
</feature>
<comment type="caution">
    <text evidence="3">The sequence shown here is derived from an EMBL/GenBank/DDBJ whole genome shotgun (WGS) entry which is preliminary data.</text>
</comment>
<evidence type="ECO:0000313" key="4">
    <source>
        <dbReference type="Proteomes" id="UP000663860"/>
    </source>
</evidence>
<organism evidence="3 4">
    <name type="scientific">Adineta steineri</name>
    <dbReference type="NCBI Taxonomy" id="433720"/>
    <lineage>
        <taxon>Eukaryota</taxon>
        <taxon>Metazoa</taxon>
        <taxon>Spiralia</taxon>
        <taxon>Gnathifera</taxon>
        <taxon>Rotifera</taxon>
        <taxon>Eurotatoria</taxon>
        <taxon>Bdelloidea</taxon>
        <taxon>Adinetida</taxon>
        <taxon>Adinetidae</taxon>
        <taxon>Adineta</taxon>
    </lineage>
</organism>
<feature type="coiled-coil region" evidence="1">
    <location>
        <begin position="92"/>
        <end position="130"/>
    </location>
</feature>
<keyword evidence="1" id="KW-0175">Coiled coil</keyword>
<dbReference type="Proteomes" id="UP000663860">
    <property type="component" value="Unassembled WGS sequence"/>
</dbReference>
<feature type="compositionally biased region" description="Basic and acidic residues" evidence="2">
    <location>
        <begin position="234"/>
        <end position="245"/>
    </location>
</feature>
<dbReference type="EMBL" id="CAJNOE010000014">
    <property type="protein sequence ID" value="CAF0731293.1"/>
    <property type="molecule type" value="Genomic_DNA"/>
</dbReference>
<feature type="compositionally biased region" description="Polar residues" evidence="2">
    <location>
        <begin position="298"/>
        <end position="330"/>
    </location>
</feature>
<proteinExistence type="predicted"/>
<sequence>MNSNVNPTPRQNHTNASVSFTNETILQQEKKEGLTTKLRQTVNAIGKRGAGGRNRQIPLPDLTSLTPQSQELILQTVEKIKNEDSEQVIVTLDESRDILRSLYEEFQNEQSEYKKKLEQITRNKEAAIRRRRENAVPISLFLRQKKDTEGPVDLRPNSSMNETYQAHFQALLTTNQNPEQHPTDKAAVIKYIRRRERRKRAEQNRKSYEVTDETLEKQTVDLMEELDSMDTKFERERQRQNEISRTKMQQKRIKSHNVLEAKGIIDQAHEANLIRQRAEQAQREKIEARLSAVRRRTPSAQAHSIHVQSPANDRETNSQLTNEQRAATQNSIQILNDNDAFKDLDDELTKINI</sequence>
<dbReference type="AlphaFoldDB" id="A0A813N6Y3"/>
<gene>
    <name evidence="3" type="ORF">IZO911_LOCUS2882</name>
</gene>
<reference evidence="3" key="1">
    <citation type="submission" date="2021-02" db="EMBL/GenBank/DDBJ databases">
        <authorList>
            <person name="Nowell W R."/>
        </authorList>
    </citation>
    <scope>NUCLEOTIDE SEQUENCE</scope>
</reference>
<evidence type="ECO:0000256" key="1">
    <source>
        <dbReference type="SAM" id="Coils"/>
    </source>
</evidence>
<evidence type="ECO:0000256" key="2">
    <source>
        <dbReference type="SAM" id="MobiDB-lite"/>
    </source>
</evidence>
<name>A0A813N6Y3_9BILA</name>